<evidence type="ECO:0000313" key="2">
    <source>
        <dbReference type="Proteomes" id="UP001165960"/>
    </source>
</evidence>
<protein>
    <submittedName>
        <fullName evidence="1">Uncharacterized protein</fullName>
    </submittedName>
</protein>
<evidence type="ECO:0000313" key="1">
    <source>
        <dbReference type="EMBL" id="KAJ9069235.1"/>
    </source>
</evidence>
<comment type="caution">
    <text evidence="1">The sequence shown here is derived from an EMBL/GenBank/DDBJ whole genome shotgun (WGS) entry which is preliminary data.</text>
</comment>
<accession>A0ACC2T3Q1</accession>
<keyword evidence="2" id="KW-1185">Reference proteome</keyword>
<reference evidence="1" key="1">
    <citation type="submission" date="2022-04" db="EMBL/GenBank/DDBJ databases">
        <title>Genome of the entomopathogenic fungus Entomophthora muscae.</title>
        <authorList>
            <person name="Elya C."/>
            <person name="Lovett B.R."/>
            <person name="Lee E."/>
            <person name="Macias A.M."/>
            <person name="Hajek A.E."/>
            <person name="De Bivort B.L."/>
            <person name="Kasson M.T."/>
            <person name="De Fine Licht H.H."/>
            <person name="Stajich J.E."/>
        </authorList>
    </citation>
    <scope>NUCLEOTIDE SEQUENCE</scope>
    <source>
        <strain evidence="1">Berkeley</strain>
    </source>
</reference>
<sequence length="293" mass="31772">MSKDIVDVGWDAVAYSGLFICFNVGLSLVLGLRMELSLIVSSARCLVQLTVMGYVLGPVLNSSEMWVPLTMSGVFVVLAAYEAVFHQSKLRYRHMFPIVFVSVAVSTGVVALLGIGAVMRVKPFYLANQFVPLVGLLLGNSIAGISIGIRTALMSLAENQLAVEAYLSMGASRWEASRPIAIRSIQLGMMPTVNAMSAMGIISIPGMMTGQILGGADVMVAVRYQIIAMFMVASTTSLAILMCVSASLLICIDNHHRHRDDRIFRSLPWHHCLLHRLARKTKASIIPSSQSKS</sequence>
<dbReference type="EMBL" id="QTSX02003648">
    <property type="protein sequence ID" value="KAJ9069235.1"/>
    <property type="molecule type" value="Genomic_DNA"/>
</dbReference>
<dbReference type="Proteomes" id="UP001165960">
    <property type="component" value="Unassembled WGS sequence"/>
</dbReference>
<gene>
    <name evidence="1" type="ORF">DSO57_1020680</name>
</gene>
<proteinExistence type="predicted"/>
<name>A0ACC2T3Q1_9FUNG</name>
<organism evidence="1 2">
    <name type="scientific">Entomophthora muscae</name>
    <dbReference type="NCBI Taxonomy" id="34485"/>
    <lineage>
        <taxon>Eukaryota</taxon>
        <taxon>Fungi</taxon>
        <taxon>Fungi incertae sedis</taxon>
        <taxon>Zoopagomycota</taxon>
        <taxon>Entomophthoromycotina</taxon>
        <taxon>Entomophthoromycetes</taxon>
        <taxon>Entomophthorales</taxon>
        <taxon>Entomophthoraceae</taxon>
        <taxon>Entomophthora</taxon>
    </lineage>
</organism>